<reference evidence="7 8" key="1">
    <citation type="submission" date="2019-02" db="EMBL/GenBank/DDBJ databases">
        <title>Prokaryotic population dynamics and viral predation in marine succession experiment using metagenomics: the confinement effect.</title>
        <authorList>
            <person name="Haro-Moreno J.M."/>
            <person name="Rodriguez-Valera F."/>
            <person name="Lopez-Perez M."/>
        </authorList>
    </citation>
    <scope>NUCLEOTIDE SEQUENCE [LARGE SCALE GENOMIC DNA]</scope>
    <source>
        <strain evidence="7">MED-G158</strain>
    </source>
</reference>
<comment type="caution">
    <text evidence="7">The sequence shown here is derived from an EMBL/GenBank/DDBJ whole genome shotgun (WGS) entry which is preliminary data.</text>
</comment>
<gene>
    <name evidence="7" type="ORF">EVA69_06240</name>
</gene>
<feature type="region of interest" description="Disordered" evidence="5">
    <location>
        <begin position="67"/>
        <end position="154"/>
    </location>
</feature>
<organism evidence="7 8">
    <name type="scientific">OM182 bacterium</name>
    <dbReference type="NCBI Taxonomy" id="2510334"/>
    <lineage>
        <taxon>Bacteria</taxon>
        <taxon>Pseudomonadati</taxon>
        <taxon>Pseudomonadota</taxon>
        <taxon>Gammaproteobacteria</taxon>
        <taxon>OMG group</taxon>
        <taxon>OM182 clade</taxon>
    </lineage>
</organism>
<evidence type="ECO:0000256" key="1">
    <source>
        <dbReference type="ARBA" id="ARBA00004167"/>
    </source>
</evidence>
<evidence type="ECO:0000256" key="5">
    <source>
        <dbReference type="SAM" id="MobiDB-lite"/>
    </source>
</evidence>
<name>A0A520RVC1_9GAMM</name>
<dbReference type="PANTHER" id="PTHR33446">
    <property type="entry name" value="PROTEIN TONB-RELATED"/>
    <property type="match status" value="1"/>
</dbReference>
<dbReference type="PANTHER" id="PTHR33446:SF2">
    <property type="entry name" value="PROTEIN TONB"/>
    <property type="match status" value="1"/>
</dbReference>
<dbReference type="Gene3D" id="3.30.1150.10">
    <property type="match status" value="1"/>
</dbReference>
<feature type="transmembrane region" description="Helical" evidence="6">
    <location>
        <begin position="14"/>
        <end position="35"/>
    </location>
</feature>
<evidence type="ECO:0000256" key="6">
    <source>
        <dbReference type="SAM" id="Phobius"/>
    </source>
</evidence>
<evidence type="ECO:0000313" key="7">
    <source>
        <dbReference type="EMBL" id="RZO74128.1"/>
    </source>
</evidence>
<accession>A0A520RVC1</accession>
<dbReference type="GO" id="GO:0031992">
    <property type="term" value="F:energy transducer activity"/>
    <property type="evidence" value="ECO:0007669"/>
    <property type="project" value="TreeGrafter"/>
</dbReference>
<dbReference type="GO" id="GO:0098797">
    <property type="term" value="C:plasma membrane protein complex"/>
    <property type="evidence" value="ECO:0007669"/>
    <property type="project" value="TreeGrafter"/>
</dbReference>
<dbReference type="InterPro" id="IPR006260">
    <property type="entry name" value="TonB/TolA_C"/>
</dbReference>
<proteinExistence type="predicted"/>
<keyword evidence="2 6" id="KW-0812">Transmembrane</keyword>
<dbReference type="Pfam" id="PF13103">
    <property type="entry name" value="TonB_2"/>
    <property type="match status" value="1"/>
</dbReference>
<dbReference type="NCBIfam" id="TIGR01352">
    <property type="entry name" value="tonB_Cterm"/>
    <property type="match status" value="1"/>
</dbReference>
<protein>
    <submittedName>
        <fullName evidence="7">TonB family protein</fullName>
    </submittedName>
</protein>
<dbReference type="AlphaFoldDB" id="A0A520RVC1"/>
<keyword evidence="4 6" id="KW-0472">Membrane</keyword>
<dbReference type="InterPro" id="IPR051045">
    <property type="entry name" value="TonB-dependent_transducer"/>
</dbReference>
<evidence type="ECO:0000256" key="2">
    <source>
        <dbReference type="ARBA" id="ARBA00022692"/>
    </source>
</evidence>
<evidence type="ECO:0000256" key="3">
    <source>
        <dbReference type="ARBA" id="ARBA00022989"/>
    </source>
</evidence>
<evidence type="ECO:0000256" key="4">
    <source>
        <dbReference type="ARBA" id="ARBA00023136"/>
    </source>
</evidence>
<comment type="subcellular location">
    <subcellularLocation>
        <location evidence="1">Membrane</location>
        <topology evidence="1">Single-pass membrane protein</topology>
    </subcellularLocation>
</comment>
<sequence length="284" mass="33432">MNNTFNNLIIYNGYPLSIVLALTFHILIFVTLIYLQSTSETRTLELVQPTIIKALFIDENPQVRNQQLREQRRQQEVTDQRRREEQRQQQEAEQQRQREQEAAKQQQEREREQAALREREELERQRAERERREREEIARQEASEEERRRRELAEQQERQRQQELLRQRQQEAAEAAAAEAARTEYELVQSATALIQQVVQENWSRPPSARNGMRAVLQIRMLPTGELVDANITQSSGDPAFDRSAETAVIRAAPFSELQDLPINVFNANFRSLSLIFEPEDLLN</sequence>
<dbReference type="SUPFAM" id="SSF74653">
    <property type="entry name" value="TolA/TonB C-terminal domain"/>
    <property type="match status" value="1"/>
</dbReference>
<evidence type="ECO:0000313" key="8">
    <source>
        <dbReference type="Proteomes" id="UP000320404"/>
    </source>
</evidence>
<keyword evidence="3 6" id="KW-1133">Transmembrane helix</keyword>
<dbReference type="EMBL" id="SHAH01000110">
    <property type="protein sequence ID" value="RZO74128.1"/>
    <property type="molecule type" value="Genomic_DNA"/>
</dbReference>
<dbReference type="Proteomes" id="UP000320404">
    <property type="component" value="Unassembled WGS sequence"/>
</dbReference>